<feature type="transmembrane region" description="Helical" evidence="6">
    <location>
        <begin position="286"/>
        <end position="309"/>
    </location>
</feature>
<dbReference type="Pfam" id="PF13520">
    <property type="entry name" value="AA_permease_2"/>
    <property type="match status" value="1"/>
</dbReference>
<dbReference type="Pfam" id="PF13906">
    <property type="entry name" value="AA_permease_C"/>
    <property type="match status" value="1"/>
</dbReference>
<dbReference type="PANTHER" id="PTHR43243:SF41">
    <property type="entry name" value="CATIONIC AMINO ACID TRANSPORTER 7, CHLOROPLASTIC"/>
    <property type="match status" value="1"/>
</dbReference>
<feature type="transmembrane region" description="Helical" evidence="6">
    <location>
        <begin position="130"/>
        <end position="151"/>
    </location>
</feature>
<name>A0A1Y1HSY0_KLENI</name>
<evidence type="ECO:0000313" key="8">
    <source>
        <dbReference type="EMBL" id="GAQ81720.1"/>
    </source>
</evidence>
<dbReference type="PIRSF" id="PIRSF006060">
    <property type="entry name" value="AA_transporter"/>
    <property type="match status" value="1"/>
</dbReference>
<dbReference type="OMA" id="TFIICYS"/>
<evidence type="ECO:0000256" key="5">
    <source>
        <dbReference type="ARBA" id="ARBA00023136"/>
    </source>
</evidence>
<feature type="transmembrane region" description="Helical" evidence="6">
    <location>
        <begin position="189"/>
        <end position="207"/>
    </location>
</feature>
<dbReference type="InterPro" id="IPR029485">
    <property type="entry name" value="CAT_C"/>
</dbReference>
<keyword evidence="9" id="KW-1185">Reference proteome</keyword>
<feature type="transmembrane region" description="Helical" evidence="6">
    <location>
        <begin position="439"/>
        <end position="459"/>
    </location>
</feature>
<feature type="transmembrane region" description="Helical" evidence="6">
    <location>
        <begin position="382"/>
        <end position="400"/>
    </location>
</feature>
<feature type="transmembrane region" description="Helical" evidence="6">
    <location>
        <begin position="524"/>
        <end position="544"/>
    </location>
</feature>
<dbReference type="OrthoDB" id="3900342at2759"/>
<feature type="transmembrane region" description="Helical" evidence="6">
    <location>
        <begin position="100"/>
        <end position="118"/>
    </location>
</feature>
<evidence type="ECO:0000259" key="7">
    <source>
        <dbReference type="Pfam" id="PF13906"/>
    </source>
</evidence>
<feature type="transmembrane region" description="Helical" evidence="6">
    <location>
        <begin position="254"/>
        <end position="274"/>
    </location>
</feature>
<dbReference type="PANTHER" id="PTHR43243">
    <property type="entry name" value="INNER MEMBRANE TRANSPORTER YGJI-RELATED"/>
    <property type="match status" value="1"/>
</dbReference>
<comment type="similarity">
    <text evidence="2">Belongs to the amino acid-polyamine-organocation (APC) superfamily. Cationic amino acid transporter (CAT) (TC 2.A.3.3) family.</text>
</comment>
<gene>
    <name evidence="8" type="ORF">KFL_000890090</name>
</gene>
<evidence type="ECO:0000313" key="9">
    <source>
        <dbReference type="Proteomes" id="UP000054558"/>
    </source>
</evidence>
<feature type="transmembrane region" description="Helical" evidence="6">
    <location>
        <begin position="406"/>
        <end position="427"/>
    </location>
</feature>
<feature type="transmembrane region" description="Helical" evidence="6">
    <location>
        <begin position="465"/>
        <end position="486"/>
    </location>
</feature>
<comment type="subcellular location">
    <subcellularLocation>
        <location evidence="1">Membrane</location>
        <topology evidence="1">Multi-pass membrane protein</topology>
    </subcellularLocation>
</comment>
<dbReference type="AlphaFoldDB" id="A0A1Y1HSY0"/>
<dbReference type="GO" id="GO:0005886">
    <property type="term" value="C:plasma membrane"/>
    <property type="evidence" value="ECO:0000318"/>
    <property type="project" value="GO_Central"/>
</dbReference>
<accession>A0A1Y1HSY0</accession>
<evidence type="ECO:0000256" key="6">
    <source>
        <dbReference type="SAM" id="Phobius"/>
    </source>
</evidence>
<dbReference type="Gene3D" id="1.20.1740.10">
    <property type="entry name" value="Amino acid/polyamine transporter I"/>
    <property type="match status" value="1"/>
</dbReference>
<feature type="transmembrane region" description="Helical" evidence="6">
    <location>
        <begin position="335"/>
        <end position="361"/>
    </location>
</feature>
<reference evidence="8 9" key="1">
    <citation type="journal article" date="2014" name="Nat. Commun.">
        <title>Klebsormidium flaccidum genome reveals primary factors for plant terrestrial adaptation.</title>
        <authorList>
            <person name="Hori K."/>
            <person name="Maruyama F."/>
            <person name="Fujisawa T."/>
            <person name="Togashi T."/>
            <person name="Yamamoto N."/>
            <person name="Seo M."/>
            <person name="Sato S."/>
            <person name="Yamada T."/>
            <person name="Mori H."/>
            <person name="Tajima N."/>
            <person name="Moriyama T."/>
            <person name="Ikeuchi M."/>
            <person name="Watanabe M."/>
            <person name="Wada H."/>
            <person name="Kobayashi K."/>
            <person name="Saito M."/>
            <person name="Masuda T."/>
            <person name="Sasaki-Sekimoto Y."/>
            <person name="Mashiguchi K."/>
            <person name="Awai K."/>
            <person name="Shimojima M."/>
            <person name="Masuda S."/>
            <person name="Iwai M."/>
            <person name="Nobusawa T."/>
            <person name="Narise T."/>
            <person name="Kondo S."/>
            <person name="Saito H."/>
            <person name="Sato R."/>
            <person name="Murakawa M."/>
            <person name="Ihara Y."/>
            <person name="Oshima-Yamada Y."/>
            <person name="Ohtaka K."/>
            <person name="Satoh M."/>
            <person name="Sonobe K."/>
            <person name="Ishii M."/>
            <person name="Ohtani R."/>
            <person name="Kanamori-Sato M."/>
            <person name="Honoki R."/>
            <person name="Miyazaki D."/>
            <person name="Mochizuki H."/>
            <person name="Umetsu J."/>
            <person name="Higashi K."/>
            <person name="Shibata D."/>
            <person name="Kamiya Y."/>
            <person name="Sato N."/>
            <person name="Nakamura Y."/>
            <person name="Tabata S."/>
            <person name="Ida S."/>
            <person name="Kurokawa K."/>
            <person name="Ohta H."/>
        </authorList>
    </citation>
    <scope>NUCLEOTIDE SEQUENCE [LARGE SCALE GENOMIC DNA]</scope>
    <source>
        <strain evidence="8 9">NIES-2285</strain>
    </source>
</reference>
<feature type="transmembrane region" description="Helical" evidence="6">
    <location>
        <begin position="71"/>
        <end position="94"/>
    </location>
</feature>
<dbReference type="GO" id="GO:0015171">
    <property type="term" value="F:amino acid transmembrane transporter activity"/>
    <property type="evidence" value="ECO:0000318"/>
    <property type="project" value="GO_Central"/>
</dbReference>
<dbReference type="Proteomes" id="UP000054558">
    <property type="component" value="Unassembled WGS sequence"/>
</dbReference>
<feature type="transmembrane region" description="Helical" evidence="6">
    <location>
        <begin position="498"/>
        <end position="518"/>
    </location>
</feature>
<feature type="domain" description="Cationic amino acid transporter C-terminal" evidence="7">
    <location>
        <begin position="496"/>
        <end position="546"/>
    </location>
</feature>
<evidence type="ECO:0000256" key="2">
    <source>
        <dbReference type="ARBA" id="ARBA00008572"/>
    </source>
</evidence>
<keyword evidence="5 6" id="KW-0472">Membrane</keyword>
<dbReference type="InterPro" id="IPR002293">
    <property type="entry name" value="AA/rel_permease1"/>
</dbReference>
<dbReference type="EMBL" id="DF237038">
    <property type="protein sequence ID" value="GAQ81720.1"/>
    <property type="molecule type" value="Genomic_DNA"/>
</dbReference>
<dbReference type="GO" id="GO:0006865">
    <property type="term" value="P:amino acid transport"/>
    <property type="evidence" value="ECO:0000318"/>
    <property type="project" value="GO_Central"/>
</dbReference>
<organism evidence="8 9">
    <name type="scientific">Klebsormidium nitens</name>
    <name type="common">Green alga</name>
    <name type="synonym">Ulothrix nitens</name>
    <dbReference type="NCBI Taxonomy" id="105231"/>
    <lineage>
        <taxon>Eukaryota</taxon>
        <taxon>Viridiplantae</taxon>
        <taxon>Streptophyta</taxon>
        <taxon>Klebsormidiophyceae</taxon>
        <taxon>Klebsormidiales</taxon>
        <taxon>Klebsormidiaceae</taxon>
        <taxon>Klebsormidium</taxon>
    </lineage>
</organism>
<proteinExistence type="inferred from homology"/>
<keyword evidence="3 6" id="KW-0812">Transmembrane</keyword>
<evidence type="ECO:0000256" key="1">
    <source>
        <dbReference type="ARBA" id="ARBA00004141"/>
    </source>
</evidence>
<evidence type="ECO:0000256" key="3">
    <source>
        <dbReference type="ARBA" id="ARBA00022692"/>
    </source>
</evidence>
<sequence>MDPKYGEGAYGVDRATLYKQGFVEHIKGLAHTPSRLHERLFARRTIESQLSHDKAESGVEMVRKLWWLDMIIFGVGSMVGAGVFVITGVAANGLSGPSVILSYIVSGIAALLSALCYTEFAVQLPVGGGAFAYVALTFGEFPAYITASMLLMEYVLSAAAVARSFTSYLAALCNQDSGKFLIHTPDYDLDFIAVGIIILLSVLLCWSTKESSSFNLAVTAVHLTIMIFIIIAGFAKGDGDNLKPFAPFGVRGVFNAATQVFFSYIGFDAVATMAEEVIRPERDLPIGIVGSVLFTTLLYVGMALALVLLQRYDMIDPDAPYAAAFQAIGWSWAKYIVALAALFGIITVLMVNLLGQARILLVVCRSHLLPSIFAKINPRTQTPVNSTIILGILCAAIGFVTDFATLANMVSIGTLFVFFVVAASLIFRRTYAPGVNKPWLPLIHIVIIALFAIGMSTYYRVETKNWYGIAAFAAAWAVTTLSLHITCPTVYRAERWSAPLMPWLASASMLLNAFLLGTLDYKSYIRFGVWAGIATFIYIVYGVHASWRHAQHLKTVETQGRHDQELKYIAEHRGET</sequence>
<keyword evidence="4 6" id="KW-1133">Transmembrane helix</keyword>
<protein>
    <submittedName>
        <fullName evidence="8">Cationic amino acid transporter</fullName>
    </submittedName>
</protein>
<evidence type="ECO:0000256" key="4">
    <source>
        <dbReference type="ARBA" id="ARBA00022989"/>
    </source>
</evidence>
<feature type="transmembrane region" description="Helical" evidence="6">
    <location>
        <begin position="214"/>
        <end position="234"/>
    </location>
</feature>
<dbReference type="STRING" id="105231.A0A1Y1HSY0"/>